<keyword evidence="2" id="KW-0813">Transport</keyword>
<dbReference type="GO" id="GO:0022900">
    <property type="term" value="P:electron transport chain"/>
    <property type="evidence" value="ECO:0007669"/>
    <property type="project" value="InterPro"/>
</dbReference>
<feature type="region of interest" description="Disordered" evidence="7">
    <location>
        <begin position="184"/>
        <end position="206"/>
    </location>
</feature>
<name>A0A0F7KTG5_9SPHN</name>
<evidence type="ECO:0000256" key="2">
    <source>
        <dbReference type="ARBA" id="ARBA00022448"/>
    </source>
</evidence>
<dbReference type="AlphaFoldDB" id="A0A0F7KTG5"/>
<evidence type="ECO:0000256" key="1">
    <source>
        <dbReference type="ARBA" id="ARBA00004370"/>
    </source>
</evidence>
<dbReference type="Proteomes" id="UP000034392">
    <property type="component" value="Chromosome"/>
</dbReference>
<evidence type="ECO:0000256" key="7">
    <source>
        <dbReference type="SAM" id="MobiDB-lite"/>
    </source>
</evidence>
<dbReference type="InterPro" id="IPR038532">
    <property type="entry name" value="NDUFS4-like_sf"/>
</dbReference>
<dbReference type="STRING" id="1267766.WYH_02673"/>
<comment type="subcellular location">
    <subcellularLocation>
        <location evidence="1">Membrane</location>
    </subcellularLocation>
</comment>
<keyword evidence="4" id="KW-0809">Transit peptide</keyword>
<protein>
    <recommendedName>
        <fullName evidence="10">NADH dehydrogenase [ubiquinone] iron-sulfur protein 4, mitochondrial</fullName>
    </recommendedName>
</protein>
<gene>
    <name evidence="8" type="ORF">WYH_02673</name>
</gene>
<evidence type="ECO:0000256" key="5">
    <source>
        <dbReference type="ARBA" id="ARBA00022982"/>
    </source>
</evidence>
<reference evidence="8" key="1">
    <citation type="submission" date="2015-05" db="EMBL/GenBank/DDBJ databases">
        <title>The complete genome of Altererythrobacter atlanticus strain 26DY36.</title>
        <authorList>
            <person name="Wu Y.-H."/>
            <person name="Cheng H."/>
            <person name="Wu X.-W."/>
        </authorList>
    </citation>
    <scope>NUCLEOTIDE SEQUENCE [LARGE SCALE GENOMIC DNA]</scope>
    <source>
        <strain evidence="8">26DY36</strain>
    </source>
</reference>
<accession>A0A0F7KTG5</accession>
<organism evidence="8 9">
    <name type="scientific">Croceibacterium atlanticum</name>
    <dbReference type="NCBI Taxonomy" id="1267766"/>
    <lineage>
        <taxon>Bacteria</taxon>
        <taxon>Pseudomonadati</taxon>
        <taxon>Pseudomonadota</taxon>
        <taxon>Alphaproteobacteria</taxon>
        <taxon>Sphingomonadales</taxon>
        <taxon>Erythrobacteraceae</taxon>
        <taxon>Croceibacterium</taxon>
    </lineage>
</organism>
<dbReference type="KEGG" id="aay:WYH_02673"/>
<dbReference type="EMBL" id="CP011452">
    <property type="protein sequence ID" value="AKH43703.1"/>
    <property type="molecule type" value="Genomic_DNA"/>
</dbReference>
<evidence type="ECO:0000313" key="9">
    <source>
        <dbReference type="Proteomes" id="UP000034392"/>
    </source>
</evidence>
<sequence length="206" mass="22903">MAVARSKPASKLTYTPTSPEFGSMLETAVGVLGNDNEEPMHIGTKPNEDPAWLRHKSSIPDGASAIIEPYPESVAQHGGRARKNEWRLRFEPREEPFVDWLMGWTGGRDPLIHVDLRFPDKESARDYCERRGIKYRVHERPKTRPKPVARQAFQMESVLAPCCSPTGPHALCCGKFPCIDVQGSDDGAQRQHESAPSGSPVKSRTS</sequence>
<keyword evidence="9" id="KW-1185">Reference proteome</keyword>
<evidence type="ECO:0000256" key="4">
    <source>
        <dbReference type="ARBA" id="ARBA00022946"/>
    </source>
</evidence>
<keyword evidence="3" id="KW-0679">Respiratory chain</keyword>
<evidence type="ECO:0000256" key="3">
    <source>
        <dbReference type="ARBA" id="ARBA00022660"/>
    </source>
</evidence>
<evidence type="ECO:0000256" key="6">
    <source>
        <dbReference type="ARBA" id="ARBA00023136"/>
    </source>
</evidence>
<keyword evidence="5" id="KW-0249">Electron transport</keyword>
<evidence type="ECO:0000313" key="8">
    <source>
        <dbReference type="EMBL" id="AKH43703.1"/>
    </source>
</evidence>
<feature type="compositionally biased region" description="Polar residues" evidence="7">
    <location>
        <begin position="194"/>
        <end position="206"/>
    </location>
</feature>
<dbReference type="Pfam" id="PF04800">
    <property type="entry name" value="NDUS4"/>
    <property type="match status" value="1"/>
</dbReference>
<dbReference type="GO" id="GO:0016020">
    <property type="term" value="C:membrane"/>
    <property type="evidence" value="ECO:0007669"/>
    <property type="project" value="UniProtKB-SubCell"/>
</dbReference>
<dbReference type="Gene3D" id="3.30.160.190">
    <property type="entry name" value="atu1810 like domain"/>
    <property type="match status" value="1"/>
</dbReference>
<evidence type="ECO:0008006" key="10">
    <source>
        <dbReference type="Google" id="ProtNLM"/>
    </source>
</evidence>
<dbReference type="PATRIC" id="fig|1267766.3.peg.2708"/>
<proteinExistence type="predicted"/>
<keyword evidence="6" id="KW-0472">Membrane</keyword>
<dbReference type="InterPro" id="IPR006885">
    <property type="entry name" value="NADH_UbQ_FeS_4_mit-like"/>
</dbReference>